<reference evidence="2 3" key="1">
    <citation type="submission" date="2024-05" db="EMBL/GenBank/DDBJ databases">
        <title>Culex pipiens pipiens assembly and annotation.</title>
        <authorList>
            <person name="Alout H."/>
            <person name="Durand T."/>
        </authorList>
    </citation>
    <scope>NUCLEOTIDE SEQUENCE [LARGE SCALE GENOMIC DNA]</scope>
    <source>
        <strain evidence="2">HA-2024</strain>
        <tissue evidence="2">Whole body</tissue>
    </source>
</reference>
<accession>A0ABD1D7W4</accession>
<organism evidence="2 3">
    <name type="scientific">Culex pipiens pipiens</name>
    <name type="common">Northern house mosquito</name>
    <dbReference type="NCBI Taxonomy" id="38569"/>
    <lineage>
        <taxon>Eukaryota</taxon>
        <taxon>Metazoa</taxon>
        <taxon>Ecdysozoa</taxon>
        <taxon>Arthropoda</taxon>
        <taxon>Hexapoda</taxon>
        <taxon>Insecta</taxon>
        <taxon>Pterygota</taxon>
        <taxon>Neoptera</taxon>
        <taxon>Endopterygota</taxon>
        <taxon>Diptera</taxon>
        <taxon>Nematocera</taxon>
        <taxon>Culicoidea</taxon>
        <taxon>Culicidae</taxon>
        <taxon>Culicinae</taxon>
        <taxon>Culicini</taxon>
        <taxon>Culex</taxon>
        <taxon>Culex</taxon>
    </lineage>
</organism>
<gene>
    <name evidence="2" type="ORF">pipiens_011254</name>
</gene>
<evidence type="ECO:0000313" key="3">
    <source>
        <dbReference type="Proteomes" id="UP001562425"/>
    </source>
</evidence>
<protein>
    <recommendedName>
        <fullName evidence="1">F-box domain-containing protein</fullName>
    </recommendedName>
</protein>
<dbReference type="SUPFAM" id="SSF81383">
    <property type="entry name" value="F-box domain"/>
    <property type="match status" value="1"/>
</dbReference>
<comment type="caution">
    <text evidence="2">The sequence shown here is derived from an EMBL/GenBank/DDBJ whole genome shotgun (WGS) entry which is preliminary data.</text>
</comment>
<dbReference type="InterPro" id="IPR001810">
    <property type="entry name" value="F-box_dom"/>
</dbReference>
<name>A0ABD1D7W4_CULPP</name>
<dbReference type="SUPFAM" id="SSF52058">
    <property type="entry name" value="L domain-like"/>
    <property type="match status" value="1"/>
</dbReference>
<dbReference type="PANTHER" id="PTHR38926:SF72">
    <property type="entry name" value="IM:7136021-RELATED"/>
    <property type="match status" value="1"/>
</dbReference>
<dbReference type="Gene3D" id="1.20.1280.50">
    <property type="match status" value="1"/>
</dbReference>
<dbReference type="AlphaFoldDB" id="A0ABD1D7W4"/>
<sequence>MQSQPQWTEGYANLPLHIYERIFSRLSATDKIAASYVCKQWEEVIFGSELLRHDLAMSVVRYDDDGKVQLIDREVLEGSTRVLPNIVFIPDMNWRRFDWKDVTAAVKKLNDRCHFRSARVEGSQKTNLNVPRAIHLFGAHLPDVQHLELKIDLSSVSDTTWLTVFQTFSNLISLTLYHGHGRALASAQTYCRKLVSLKLVKYAFTSHLANVLSFPKLEELIIDEMDVPAKLQSYQWGYGEVFLPKLKHLTLQITDHSNMLELIRPPSNLRLLFLTPSLETLVATDLARHFAIVLEASRLENLTLTYDTRVARVLTAPIRFFASLRLTHLRQLTIQGDNAWSLVPKLLTFARTNCPNLLELVIEQRISEHKYELIKDFAKLKIKQDLTVLMKDEARPDRQWRLTQGNRIRTVVRPPPVGCPTTLPTLTVDPTEGDGPEVTGATSHRNWYATNCKLRASLWDETWTSPPPWVWPSMDS</sequence>
<dbReference type="InterPro" id="IPR036047">
    <property type="entry name" value="F-box-like_dom_sf"/>
</dbReference>
<evidence type="ECO:0000313" key="2">
    <source>
        <dbReference type="EMBL" id="KAL1395435.1"/>
    </source>
</evidence>
<feature type="domain" description="F-box" evidence="1">
    <location>
        <begin position="8"/>
        <end position="54"/>
    </location>
</feature>
<dbReference type="PANTHER" id="PTHR38926">
    <property type="entry name" value="F-BOX DOMAIN CONTAINING PROTEIN, EXPRESSED"/>
    <property type="match status" value="1"/>
</dbReference>
<evidence type="ECO:0000259" key="1">
    <source>
        <dbReference type="PROSITE" id="PS50181"/>
    </source>
</evidence>
<dbReference type="Proteomes" id="UP001562425">
    <property type="component" value="Unassembled WGS sequence"/>
</dbReference>
<dbReference type="Gene3D" id="3.80.10.10">
    <property type="entry name" value="Ribonuclease Inhibitor"/>
    <property type="match status" value="1"/>
</dbReference>
<dbReference type="EMBL" id="JBEHCU010007146">
    <property type="protein sequence ID" value="KAL1395435.1"/>
    <property type="molecule type" value="Genomic_DNA"/>
</dbReference>
<proteinExistence type="predicted"/>
<keyword evidence="3" id="KW-1185">Reference proteome</keyword>
<dbReference type="InterPro" id="IPR032675">
    <property type="entry name" value="LRR_dom_sf"/>
</dbReference>
<dbReference type="PROSITE" id="PS50181">
    <property type="entry name" value="FBOX"/>
    <property type="match status" value="1"/>
</dbReference>
<dbReference type="SMART" id="SM00256">
    <property type="entry name" value="FBOX"/>
    <property type="match status" value="1"/>
</dbReference>
<dbReference type="Pfam" id="PF12937">
    <property type="entry name" value="F-box-like"/>
    <property type="match status" value="1"/>
</dbReference>